<organism evidence="2 3">
    <name type="scientific">Streptococcus caledonicus</name>
    <dbReference type="NCBI Taxonomy" id="2614158"/>
    <lineage>
        <taxon>Bacteria</taxon>
        <taxon>Bacillati</taxon>
        <taxon>Bacillota</taxon>
        <taxon>Bacilli</taxon>
        <taxon>Lactobacillales</taxon>
        <taxon>Streptococcaceae</taxon>
        <taxon>Streptococcus</taxon>
    </lineage>
</organism>
<dbReference type="Gene3D" id="3.40.50.410">
    <property type="entry name" value="von Willebrand factor, type A domain"/>
    <property type="match status" value="1"/>
</dbReference>
<dbReference type="SUPFAM" id="SSF53300">
    <property type="entry name" value="vWA-like"/>
    <property type="match status" value="1"/>
</dbReference>
<dbReference type="InterPro" id="IPR026466">
    <property type="entry name" value="Fim_isopep_form_D2_dom"/>
</dbReference>
<feature type="compositionally biased region" description="Polar residues" evidence="1">
    <location>
        <begin position="1037"/>
        <end position="1048"/>
    </location>
</feature>
<sequence length="1878" mass="205337">MKRKLLKVLGMLLTFGIGVPLTLVSLYSVAANAVTPVVTAGQPTITREGCKRIIEKTEEVKWELPRQPIDLVILQDASGSFRETIGNINQALTTLTTPVAAQDYKYEDPKLIFTNNPDTTDRVMIATYQGLNARRLFTNNSFEGYYTTAEVTGTGSYQYENSGLINSQADLKRFIDQRLNRDAVNGGTPTVPAIDDIVKDYKVAKQAAGHNDKRKTVFLLITDGVANGHRVAGDNTVYIDRSLDRQEKIAKTYGFTQQSGGEWYTTDSRVVANLTSRDYTTRYDAYGTPYYFFSQSEGAQDFVKRSQELVARGEQLKAELGENSDVVIGFWEDKPNFVVAQQYGKGYEQDYLTAYNIETGESRSVRKTFQDSLKTMSSGVKENPVTGEKIDLYVNEQGDVNLFANKVLKAVSAAMVRENVEGQFEVTEGYKVDAVRINDKTVVEEPTDLTKQIRGTINQVGNKVTISVPESVFNPGDNKFEYDLSKTNAANEVDEDAEEDPAENYQPKKEKIEIPQLTGTFKVGNYETAKIGGKEPTSVEVEEILYCYPSATKQITDTDSKNDAGSIEDPLALSKKPAYAANLTESGEGFTYTVNYRFHNSPYEWKKNAMLVDPLDYRLEVVSAKVEDTSGLGLTYKVEQTTQKDASGNTQTVLYAAIPQVPGKNPKEDKGPYDGLVFKTARLVVEVKLKPEFQKQGTADYTKLLQDSSGYGLYNQASIMWNGGTTPNVDEHAADKDKGTKSTIRRSNAVYVKPPVQTEIKKAVNDKEHHDLEKPAEEFTYKITSPWPGPVKSFKLVDKVVPELEIIKDSVKVTIGGREYATQGATATVDDASNTVTLDLNDESKINTINRLVLRRDTSGKQQDVVLTFKAKIRDGADVSKYTENGVIKVPNTADVILNGDKPITSNKVTVTPPKPTDPEITKTINDGLTELVTFEALPYTYNIKVDLPNSIATYKKFEIVDTLNENLEFTAEEPSIKGEAAALFDIRKEGNKVVASIKAGKFAEAAKYSLVELVIPAQVKTGTTVPKINNVASINYRPSTQAEGTPDTNKETPPVTVTPPTPSKKINETETHLDIENEGRYVYNVKVTLPTDIDKYKSFVISDTLNNELAFYPNEVASMKGDAANFFAIETNNQTVTATITNFEAAKAFAGKEVELIIPAQIKAGVTTAKIPNTAKIVYTDSKSVKGEKETNPVTVTPPGETPSPKKTVDTKGSLNLDTLNQVFTYDVKVQVPANVTGFTKFELTDDLVDILNVTETKFNAGTVTTPEEANANAGLVVATIPVEKLPEFAGKEVVLTIKASIKEGTTEEALKPFLTSNGSIPNKATLSVGDKPGQTKDSNEVPVTPPSEDPTIDKKINGKETHLDIDNEQDYNYNIKTKLPLDITSYKDFVITDELEGELEIQGKPEILGPAAKFFTVDVNDQKVTATMKDIDKAGELAATEVELVIKSRIRKGVTRQNIPNTAKIDFTNKSGNKGTKETKPVTVTPPGETPTVSKKINGTLDHLDTLNEAAYTYNIKTPLPADITTYKKFVISDEVNGEIAVEGANILGDAAKFFDVKVEGQLVTATMKNFAEAKAFAGKTVELVITAHIKPGVTTAKIPNTAKVTYQNKSHSEGTPDSETPPTPPVTVTPPPLTKKINETETHLDVAPTTDYTYNIKTVVPGNISSYKSYVISDTLEKELEAKSATIKGAAADYFTVTVKDQVVTASVKDFAAAKAIAGQEVELVIVSQIREGVTRQNIPNTTKITFSHKPIVNGEEEPKGETPPKDTPPTPPVTVTPPGETPTVSKKINGTLDHLDTLNEAAYTYNIKTPLPADITTYKKFVISDEVNGEIAVEGANILGDAAKFFDVKVEGQLVTATMKNFAEAKAFAGKTVE</sequence>
<comment type="caution">
    <text evidence="2">The sequence shown here is derived from an EMBL/GenBank/DDBJ whole genome shotgun (WGS) entry which is preliminary data.</text>
</comment>
<feature type="compositionally biased region" description="Low complexity" evidence="1">
    <location>
        <begin position="1483"/>
        <end position="1494"/>
    </location>
</feature>
<feature type="compositionally biased region" description="Pro residues" evidence="1">
    <location>
        <begin position="1769"/>
        <end position="1779"/>
    </location>
</feature>
<accession>A0ABW0UGQ1</accession>
<name>A0ABW0UGQ1_9STRE</name>
<feature type="region of interest" description="Disordered" evidence="1">
    <location>
        <begin position="1323"/>
        <end position="1351"/>
    </location>
</feature>
<evidence type="ECO:0000313" key="2">
    <source>
        <dbReference type="EMBL" id="MFC5631826.1"/>
    </source>
</evidence>
<feature type="region of interest" description="Disordered" evidence="1">
    <location>
        <begin position="1189"/>
        <end position="1213"/>
    </location>
</feature>
<dbReference type="NCBIfam" id="TIGR04226">
    <property type="entry name" value="RrgB_K2N_iso_D2"/>
    <property type="match status" value="8"/>
</dbReference>
<dbReference type="EMBL" id="JBHSOJ010000027">
    <property type="protein sequence ID" value="MFC5631826.1"/>
    <property type="molecule type" value="Genomic_DNA"/>
</dbReference>
<dbReference type="Gene3D" id="2.60.40.740">
    <property type="match status" value="8"/>
</dbReference>
<feature type="compositionally biased region" description="Pro residues" evidence="1">
    <location>
        <begin position="1622"/>
        <end position="1636"/>
    </location>
</feature>
<dbReference type="Proteomes" id="UP001596110">
    <property type="component" value="Unassembled WGS sequence"/>
</dbReference>
<proteinExistence type="predicted"/>
<reference evidence="3" key="1">
    <citation type="journal article" date="2019" name="Int. J. Syst. Evol. Microbiol.">
        <title>The Global Catalogue of Microorganisms (GCM) 10K type strain sequencing project: providing services to taxonomists for standard genome sequencing and annotation.</title>
        <authorList>
            <consortium name="The Broad Institute Genomics Platform"/>
            <consortium name="The Broad Institute Genome Sequencing Center for Infectious Disease"/>
            <person name="Wu L."/>
            <person name="Ma J."/>
        </authorList>
    </citation>
    <scope>NUCLEOTIDE SEQUENCE [LARGE SCALE GENOMIC DNA]</scope>
    <source>
        <strain evidence="3">DT43</strain>
    </source>
</reference>
<feature type="region of interest" description="Disordered" evidence="1">
    <location>
        <begin position="1609"/>
        <end position="1637"/>
    </location>
</feature>
<evidence type="ECO:0000256" key="1">
    <source>
        <dbReference type="SAM" id="MobiDB-lite"/>
    </source>
</evidence>
<keyword evidence="3" id="KW-1185">Reference proteome</keyword>
<feature type="non-terminal residue" evidence="2">
    <location>
        <position position="1878"/>
    </location>
</feature>
<evidence type="ECO:0000313" key="3">
    <source>
        <dbReference type="Proteomes" id="UP001596110"/>
    </source>
</evidence>
<feature type="compositionally biased region" description="Polar residues" evidence="1">
    <location>
        <begin position="1609"/>
        <end position="1621"/>
    </location>
</feature>
<feature type="region of interest" description="Disordered" evidence="1">
    <location>
        <begin position="1750"/>
        <end position="1785"/>
    </location>
</feature>
<dbReference type="RefSeq" id="WP_380434432.1">
    <property type="nucleotide sequence ID" value="NZ_JBHSOJ010000027.1"/>
</dbReference>
<feature type="region of interest" description="Disordered" evidence="1">
    <location>
        <begin position="1037"/>
        <end position="1067"/>
    </location>
</feature>
<dbReference type="InterPro" id="IPR036465">
    <property type="entry name" value="vWFA_dom_sf"/>
</dbReference>
<feature type="region of interest" description="Disordered" evidence="1">
    <location>
        <begin position="1466"/>
        <end position="1494"/>
    </location>
</feature>
<protein>
    <submittedName>
        <fullName evidence="2">Isopeptide-forming domain-containing fimbrial protein</fullName>
    </submittedName>
</protein>
<gene>
    <name evidence="2" type="ORF">ACFPQ3_09740</name>
</gene>